<comment type="caution">
    <text evidence="8">The sequence shown here is derived from an EMBL/GenBank/DDBJ whole genome shotgun (WGS) entry which is preliminary data.</text>
</comment>
<reference evidence="8 9" key="1">
    <citation type="submission" date="2021-06" db="EMBL/GenBank/DDBJ databases">
        <authorList>
            <person name="Sun Q."/>
            <person name="Li D."/>
        </authorList>
    </citation>
    <scope>NUCLEOTIDE SEQUENCE [LARGE SCALE GENOMIC DNA]</scope>
    <source>
        <strain evidence="8 9">MSJ-11</strain>
    </source>
</reference>
<organism evidence="8 9">
    <name type="scientific">Clostridium mobile</name>
    <dbReference type="NCBI Taxonomy" id="2841512"/>
    <lineage>
        <taxon>Bacteria</taxon>
        <taxon>Bacillati</taxon>
        <taxon>Bacillota</taxon>
        <taxon>Clostridia</taxon>
        <taxon>Eubacteriales</taxon>
        <taxon>Clostridiaceae</taxon>
        <taxon>Clostridium</taxon>
    </lineage>
</organism>
<feature type="disulfide bond" description="Redox-active" evidence="6">
    <location>
        <begin position="58"/>
        <end position="92"/>
    </location>
</feature>
<comment type="function">
    <text evidence="6">Thiol-specific peroxidase that catalyzes the reduction of hydrogen peroxide and organic hydroperoxides to water and alcohols, respectively. Plays a role in cell protection against oxidative stress by detoxifying peroxides.</text>
</comment>
<feature type="domain" description="Thioredoxin" evidence="7">
    <location>
        <begin position="17"/>
        <end position="164"/>
    </location>
</feature>
<dbReference type="GO" id="GO:0004601">
    <property type="term" value="F:peroxidase activity"/>
    <property type="evidence" value="ECO:0007669"/>
    <property type="project" value="UniProtKB-KW"/>
</dbReference>
<evidence type="ECO:0000256" key="4">
    <source>
        <dbReference type="ARBA" id="ARBA00023157"/>
    </source>
</evidence>
<protein>
    <recommendedName>
        <fullName evidence="6">Thiol peroxidase</fullName>
        <shortName evidence="6">Tpx</shortName>
        <ecNumber evidence="6">1.11.1.24</ecNumber>
    </recommendedName>
    <alternativeName>
        <fullName evidence="6">Peroxiredoxin tpx</fullName>
        <shortName evidence="6">Prx</shortName>
    </alternativeName>
    <alternativeName>
        <fullName evidence="6">Thioredoxin peroxidase</fullName>
    </alternativeName>
    <alternativeName>
        <fullName evidence="6">Thioredoxin-dependent peroxiredoxin</fullName>
    </alternativeName>
</protein>
<comment type="similarity">
    <text evidence="6">Belongs to the peroxiredoxin family. Tpx subfamily.</text>
</comment>
<dbReference type="PROSITE" id="PS51352">
    <property type="entry name" value="THIOREDOXIN_2"/>
    <property type="match status" value="1"/>
</dbReference>
<dbReference type="EC" id="1.11.1.24" evidence="6"/>
<evidence type="ECO:0000313" key="8">
    <source>
        <dbReference type="EMBL" id="MBU5484003.1"/>
    </source>
</evidence>
<dbReference type="PANTHER" id="PTHR43110:SF1">
    <property type="entry name" value="THIOL PEROXIDASE"/>
    <property type="match status" value="1"/>
</dbReference>
<dbReference type="Pfam" id="PF08534">
    <property type="entry name" value="Redoxin"/>
    <property type="match status" value="1"/>
</dbReference>
<gene>
    <name evidence="6 8" type="primary">tpx</name>
    <name evidence="8" type="ORF">KQI86_06645</name>
</gene>
<name>A0ABS6EG45_9CLOT</name>
<evidence type="ECO:0000256" key="3">
    <source>
        <dbReference type="ARBA" id="ARBA00023002"/>
    </source>
</evidence>
<keyword evidence="1 6" id="KW-0575">Peroxidase</keyword>
<dbReference type="InterPro" id="IPR002065">
    <property type="entry name" value="TPX"/>
</dbReference>
<dbReference type="PROSITE" id="PS01265">
    <property type="entry name" value="TPX"/>
    <property type="match status" value="1"/>
</dbReference>
<accession>A0ABS6EG45</accession>
<dbReference type="EMBL" id="JAHLQF010000002">
    <property type="protein sequence ID" value="MBU5484003.1"/>
    <property type="molecule type" value="Genomic_DNA"/>
</dbReference>
<sequence>MTIKFDGNPLSLVGEQVKVGDVAPDFTATNNDLKDVYFKDTKGVRIILTVPSIDTPVCDLETRTFNSKATSIPNVSIYTISMDLPFAQSRWCAAHGIKNVTTLSDYKDRLVGKNYGTYIKELGLLTRAAFVVDSTNKIVYVEYLDEITEQPNYNAILKAASEAK</sequence>
<dbReference type="HAMAP" id="MF_00269">
    <property type="entry name" value="Tpx"/>
    <property type="match status" value="1"/>
</dbReference>
<dbReference type="InterPro" id="IPR013766">
    <property type="entry name" value="Thioredoxin_domain"/>
</dbReference>
<keyword evidence="4 6" id="KW-1015">Disulfide bond</keyword>
<evidence type="ECO:0000259" key="7">
    <source>
        <dbReference type="PROSITE" id="PS51352"/>
    </source>
</evidence>
<dbReference type="CDD" id="cd03014">
    <property type="entry name" value="PRX_Atyp2cys"/>
    <property type="match status" value="1"/>
</dbReference>
<dbReference type="InterPro" id="IPR050455">
    <property type="entry name" value="Tpx_Peroxidase_subfamily"/>
</dbReference>
<keyword evidence="2 6" id="KW-0049">Antioxidant</keyword>
<evidence type="ECO:0000256" key="2">
    <source>
        <dbReference type="ARBA" id="ARBA00022862"/>
    </source>
</evidence>
<keyword evidence="9" id="KW-1185">Reference proteome</keyword>
<dbReference type="InterPro" id="IPR013740">
    <property type="entry name" value="Redoxin"/>
</dbReference>
<evidence type="ECO:0000256" key="5">
    <source>
        <dbReference type="ARBA" id="ARBA00023284"/>
    </source>
</evidence>
<evidence type="ECO:0000256" key="1">
    <source>
        <dbReference type="ARBA" id="ARBA00022559"/>
    </source>
</evidence>
<feature type="active site" description="Cysteine sulfenic acid (-SOH) intermediate" evidence="6">
    <location>
        <position position="58"/>
    </location>
</feature>
<keyword evidence="5 6" id="KW-0676">Redox-active center</keyword>
<dbReference type="RefSeq" id="WP_216438500.1">
    <property type="nucleotide sequence ID" value="NZ_JAHLQF010000002.1"/>
</dbReference>
<dbReference type="Proteomes" id="UP000726170">
    <property type="component" value="Unassembled WGS sequence"/>
</dbReference>
<comment type="catalytic activity">
    <reaction evidence="6">
        <text>a hydroperoxide + [thioredoxin]-dithiol = an alcohol + [thioredoxin]-disulfide + H2O</text>
        <dbReference type="Rhea" id="RHEA:62620"/>
        <dbReference type="Rhea" id="RHEA-COMP:10698"/>
        <dbReference type="Rhea" id="RHEA-COMP:10700"/>
        <dbReference type="ChEBI" id="CHEBI:15377"/>
        <dbReference type="ChEBI" id="CHEBI:29950"/>
        <dbReference type="ChEBI" id="CHEBI:30879"/>
        <dbReference type="ChEBI" id="CHEBI:35924"/>
        <dbReference type="ChEBI" id="CHEBI:50058"/>
        <dbReference type="EC" id="1.11.1.24"/>
    </reaction>
</comment>
<evidence type="ECO:0000313" key="9">
    <source>
        <dbReference type="Proteomes" id="UP000726170"/>
    </source>
</evidence>
<proteinExistence type="inferred from homology"/>
<keyword evidence="3 6" id="KW-0560">Oxidoreductase</keyword>
<comment type="subunit">
    <text evidence="6">Homodimer.</text>
</comment>
<dbReference type="InterPro" id="IPR018219">
    <property type="entry name" value="Tpx_CS"/>
</dbReference>
<dbReference type="NCBIfam" id="NF001808">
    <property type="entry name" value="PRK00522.1"/>
    <property type="match status" value="1"/>
</dbReference>
<dbReference type="PANTHER" id="PTHR43110">
    <property type="entry name" value="THIOL PEROXIDASE"/>
    <property type="match status" value="1"/>
</dbReference>
<evidence type="ECO:0000256" key="6">
    <source>
        <dbReference type="HAMAP-Rule" id="MF_00269"/>
    </source>
</evidence>
<comment type="miscellaneous">
    <text evidence="6">The active site is a conserved redox-active cysteine residue, the peroxidatic cysteine (C(P)), which makes the nucleophilic attack on the peroxide substrate. The peroxide oxidizes the C(P)-SH to cysteine sulfenic acid (C(P)-SOH), which then reacts with another cysteine residue, the resolving cysteine (C(R)), to form a disulfide bridge. The disulfide is subsequently reduced by an appropriate electron donor to complete the catalytic cycle. In this atypical 2-Cys peroxiredoxin, C(R) is present in the same subunit to form an intramolecular disulfide. The disulfide is subsequently reduced by thioredoxin.</text>
</comment>